<dbReference type="InterPro" id="IPR001433">
    <property type="entry name" value="OxRdtase_FAD/NAD-bd"/>
</dbReference>
<dbReference type="FunFam" id="1.10.490.10:FF:000003">
    <property type="entry name" value="Flavohemoprotein"/>
    <property type="match status" value="1"/>
</dbReference>
<evidence type="ECO:0000256" key="10">
    <source>
        <dbReference type="ARBA" id="ARBA00022621"/>
    </source>
</evidence>
<evidence type="ECO:0000256" key="16">
    <source>
        <dbReference type="ARBA" id="ARBA00023004"/>
    </source>
</evidence>
<dbReference type="InterPro" id="IPR009050">
    <property type="entry name" value="Globin-like_sf"/>
</dbReference>
<evidence type="ECO:0000256" key="23">
    <source>
        <dbReference type="ARBA" id="ARBA00049433"/>
    </source>
</evidence>
<dbReference type="SUPFAM" id="SSF52343">
    <property type="entry name" value="Ferredoxin reductase-like, C-terminal NADP-linked domain"/>
    <property type="match status" value="1"/>
</dbReference>
<dbReference type="Pfam" id="PF00042">
    <property type="entry name" value="Globin"/>
    <property type="match status" value="1"/>
</dbReference>
<dbReference type="RefSeq" id="WP_071361166.1">
    <property type="nucleotide sequence ID" value="NZ_JRYB01000001.1"/>
</dbReference>
<comment type="similarity">
    <text evidence="3">In the C-terminal section; belongs to the flavoprotein pyridine nucleotide cytochrome reductase family.</text>
</comment>
<evidence type="ECO:0000256" key="11">
    <source>
        <dbReference type="ARBA" id="ARBA00022630"/>
    </source>
</evidence>
<keyword evidence="17" id="KW-0520">NAD</keyword>
<evidence type="ECO:0000256" key="14">
    <source>
        <dbReference type="ARBA" id="ARBA00022857"/>
    </source>
</evidence>
<comment type="catalytic activity">
    <reaction evidence="23">
        <text>2 nitric oxide + NADPH + 2 O2 = 2 nitrate + NADP(+) + H(+)</text>
        <dbReference type="Rhea" id="RHEA:19465"/>
        <dbReference type="ChEBI" id="CHEBI:15378"/>
        <dbReference type="ChEBI" id="CHEBI:15379"/>
        <dbReference type="ChEBI" id="CHEBI:16480"/>
        <dbReference type="ChEBI" id="CHEBI:17632"/>
        <dbReference type="ChEBI" id="CHEBI:57783"/>
        <dbReference type="ChEBI" id="CHEBI:58349"/>
        <dbReference type="EC" id="1.14.12.17"/>
    </reaction>
</comment>
<dbReference type="PANTHER" id="PTHR43396">
    <property type="entry name" value="FLAVOHEMOPROTEIN"/>
    <property type="match status" value="1"/>
</dbReference>
<evidence type="ECO:0000256" key="9">
    <source>
        <dbReference type="ARBA" id="ARBA00022617"/>
    </source>
</evidence>
<dbReference type="GO" id="GO:0005344">
    <property type="term" value="F:oxygen carrier activity"/>
    <property type="evidence" value="ECO:0007669"/>
    <property type="project" value="UniProtKB-KW"/>
</dbReference>
<dbReference type="FunFam" id="2.40.30.10:FF:000034">
    <property type="entry name" value="Flavohemoprotein"/>
    <property type="match status" value="1"/>
</dbReference>
<dbReference type="InterPro" id="IPR000971">
    <property type="entry name" value="Globin"/>
</dbReference>
<dbReference type="Gene3D" id="1.10.490.10">
    <property type="entry name" value="Globins"/>
    <property type="match status" value="1"/>
</dbReference>
<evidence type="ECO:0000256" key="22">
    <source>
        <dbReference type="ARBA" id="ARBA00048649"/>
    </source>
</evidence>
<keyword evidence="16" id="KW-0408">Iron</keyword>
<evidence type="ECO:0000259" key="25">
    <source>
        <dbReference type="PROSITE" id="PS01033"/>
    </source>
</evidence>
<evidence type="ECO:0000256" key="17">
    <source>
        <dbReference type="ARBA" id="ARBA00023027"/>
    </source>
</evidence>
<keyword evidence="15" id="KW-0560">Oxidoreductase</keyword>
<evidence type="ECO:0000256" key="21">
    <source>
        <dbReference type="ARBA" id="ARBA00033187"/>
    </source>
</evidence>
<comment type="cofactor">
    <cofactor evidence="2">
        <name>FAD</name>
        <dbReference type="ChEBI" id="CHEBI:57692"/>
    </cofactor>
</comment>
<keyword evidence="12" id="KW-0479">Metal-binding</keyword>
<dbReference type="GO" id="GO:0071949">
    <property type="term" value="F:FAD binding"/>
    <property type="evidence" value="ECO:0007669"/>
    <property type="project" value="TreeGrafter"/>
</dbReference>
<dbReference type="GO" id="GO:0019825">
    <property type="term" value="F:oxygen binding"/>
    <property type="evidence" value="ECO:0007669"/>
    <property type="project" value="InterPro"/>
</dbReference>
<evidence type="ECO:0000256" key="15">
    <source>
        <dbReference type="ARBA" id="ARBA00023002"/>
    </source>
</evidence>
<evidence type="ECO:0000256" key="8">
    <source>
        <dbReference type="ARBA" id="ARBA00022575"/>
    </source>
</evidence>
<dbReference type="InterPro" id="IPR039261">
    <property type="entry name" value="FNR_nucleotide-bd"/>
</dbReference>
<dbReference type="Gene3D" id="3.40.50.80">
    <property type="entry name" value="Nucleotide-binding domain of ferredoxin-NADP reductase (FNR) module"/>
    <property type="match status" value="1"/>
</dbReference>
<dbReference type="InterPro" id="IPR012292">
    <property type="entry name" value="Globin/Proto"/>
</dbReference>
<dbReference type="GO" id="GO:0046872">
    <property type="term" value="F:metal ion binding"/>
    <property type="evidence" value="ECO:0007669"/>
    <property type="project" value="UniProtKB-KW"/>
</dbReference>
<dbReference type="PANTHER" id="PTHR43396:SF3">
    <property type="entry name" value="FLAVOHEMOPROTEIN"/>
    <property type="match status" value="1"/>
</dbReference>
<name>A0A1S2N8J5_9BURK</name>
<keyword evidence="7 24" id="KW-0813">Transport</keyword>
<feature type="domain" description="FAD-binding FR-type" evidence="26">
    <location>
        <begin position="149"/>
        <end position="259"/>
    </location>
</feature>
<organism evidence="27 28">
    <name type="scientific">Massilia timonae</name>
    <dbReference type="NCBI Taxonomy" id="47229"/>
    <lineage>
        <taxon>Bacteria</taxon>
        <taxon>Pseudomonadati</taxon>
        <taxon>Pseudomonadota</taxon>
        <taxon>Betaproteobacteria</taxon>
        <taxon>Burkholderiales</taxon>
        <taxon>Oxalobacteraceae</taxon>
        <taxon>Telluria group</taxon>
        <taxon>Massilia</taxon>
    </lineage>
</organism>
<evidence type="ECO:0000256" key="7">
    <source>
        <dbReference type="ARBA" id="ARBA00022448"/>
    </source>
</evidence>
<evidence type="ECO:0000256" key="5">
    <source>
        <dbReference type="ARBA" id="ARBA00012229"/>
    </source>
</evidence>
<dbReference type="CDD" id="cd08922">
    <property type="entry name" value="FHb-globin"/>
    <property type="match status" value="1"/>
</dbReference>
<dbReference type="EMBL" id="JRYB01000001">
    <property type="protein sequence ID" value="OIJ41401.1"/>
    <property type="molecule type" value="Genomic_DNA"/>
</dbReference>
<dbReference type="GO" id="GO:0046210">
    <property type="term" value="P:nitric oxide catabolic process"/>
    <property type="evidence" value="ECO:0007669"/>
    <property type="project" value="TreeGrafter"/>
</dbReference>
<dbReference type="PROSITE" id="PS01033">
    <property type="entry name" value="GLOBIN"/>
    <property type="match status" value="1"/>
</dbReference>
<dbReference type="Proteomes" id="UP000180246">
    <property type="component" value="Unassembled WGS sequence"/>
</dbReference>
<dbReference type="PRINTS" id="PR00410">
    <property type="entry name" value="PHEHYDRXLASE"/>
</dbReference>
<evidence type="ECO:0000259" key="26">
    <source>
        <dbReference type="PROSITE" id="PS51384"/>
    </source>
</evidence>
<dbReference type="PROSITE" id="PS51384">
    <property type="entry name" value="FAD_FR"/>
    <property type="match status" value="1"/>
</dbReference>
<keyword evidence="8" id="KW-0216">Detoxification</keyword>
<dbReference type="AlphaFoldDB" id="A0A1S2N8J5"/>
<comment type="function">
    <text evidence="18">Is involved in NO detoxification in an aerobic process, termed nitric oxide dioxygenase (NOD) reaction that utilizes O(2) and NAD(P)H to convert NO to nitrate, which protects the bacterium from various noxious nitrogen compounds. Therefore, plays a central role in the inducible response to nitrosative stress.</text>
</comment>
<evidence type="ECO:0000256" key="18">
    <source>
        <dbReference type="ARBA" id="ARBA00025094"/>
    </source>
</evidence>
<feature type="domain" description="Globin" evidence="25">
    <location>
        <begin position="1"/>
        <end position="138"/>
    </location>
</feature>
<dbReference type="CDD" id="cd06184">
    <property type="entry name" value="flavohem_like_fad_nad_binding"/>
    <property type="match status" value="1"/>
</dbReference>
<dbReference type="GO" id="GO:0009636">
    <property type="term" value="P:response to toxic substance"/>
    <property type="evidence" value="ECO:0007669"/>
    <property type="project" value="UniProtKB-KW"/>
</dbReference>
<keyword evidence="9 24" id="KW-0349">Heme</keyword>
<evidence type="ECO:0000313" key="27">
    <source>
        <dbReference type="EMBL" id="OIJ41401.1"/>
    </source>
</evidence>
<accession>A0A1S2N8J5</accession>
<dbReference type="GO" id="GO:0008941">
    <property type="term" value="F:nitric oxide dioxygenase NAD(P)H activity"/>
    <property type="evidence" value="ECO:0007669"/>
    <property type="project" value="UniProtKB-EC"/>
</dbReference>
<comment type="caution">
    <text evidence="27">The sequence shown here is derived from an EMBL/GenBank/DDBJ whole genome shotgun (WGS) entry which is preliminary data.</text>
</comment>
<dbReference type="PRINTS" id="PR00371">
    <property type="entry name" value="FPNCR"/>
</dbReference>
<evidence type="ECO:0000256" key="6">
    <source>
        <dbReference type="ARBA" id="ARBA00014637"/>
    </source>
</evidence>
<dbReference type="InterPro" id="IPR017938">
    <property type="entry name" value="Riboflavin_synthase-like_b-brl"/>
</dbReference>
<evidence type="ECO:0000256" key="24">
    <source>
        <dbReference type="RuleBase" id="RU000356"/>
    </source>
</evidence>
<keyword evidence="11" id="KW-0285">Flavoprotein</keyword>
<comment type="cofactor">
    <cofactor evidence="1">
        <name>heme b</name>
        <dbReference type="ChEBI" id="CHEBI:60344"/>
    </cofactor>
</comment>
<evidence type="ECO:0000256" key="4">
    <source>
        <dbReference type="ARBA" id="ARBA00008414"/>
    </source>
</evidence>
<dbReference type="GO" id="GO:0071500">
    <property type="term" value="P:cellular response to nitrosative stress"/>
    <property type="evidence" value="ECO:0007669"/>
    <property type="project" value="TreeGrafter"/>
</dbReference>
<keyword evidence="13" id="KW-0274">FAD</keyword>
<keyword evidence="14" id="KW-0521">NADP</keyword>
<evidence type="ECO:0000256" key="3">
    <source>
        <dbReference type="ARBA" id="ARBA00006401"/>
    </source>
</evidence>
<dbReference type="SUPFAM" id="SSF63380">
    <property type="entry name" value="Riboflavin synthase domain-like"/>
    <property type="match status" value="1"/>
</dbReference>
<dbReference type="InterPro" id="IPR001709">
    <property type="entry name" value="Flavoprot_Pyr_Nucl_cyt_Rdtase"/>
</dbReference>
<gene>
    <name evidence="27" type="ORF">LO55_1761</name>
</gene>
<dbReference type="Pfam" id="PF00175">
    <property type="entry name" value="NAD_binding_1"/>
    <property type="match status" value="1"/>
</dbReference>
<evidence type="ECO:0000256" key="13">
    <source>
        <dbReference type="ARBA" id="ARBA00022827"/>
    </source>
</evidence>
<comment type="catalytic activity">
    <reaction evidence="22">
        <text>2 nitric oxide + NADH + 2 O2 = 2 nitrate + NAD(+) + H(+)</text>
        <dbReference type="Rhea" id="RHEA:19469"/>
        <dbReference type="ChEBI" id="CHEBI:15378"/>
        <dbReference type="ChEBI" id="CHEBI:15379"/>
        <dbReference type="ChEBI" id="CHEBI:16480"/>
        <dbReference type="ChEBI" id="CHEBI:17632"/>
        <dbReference type="ChEBI" id="CHEBI:57540"/>
        <dbReference type="ChEBI" id="CHEBI:57945"/>
        <dbReference type="EC" id="1.14.12.17"/>
    </reaction>
</comment>
<dbReference type="InterPro" id="IPR017927">
    <property type="entry name" value="FAD-bd_FR_type"/>
</dbReference>
<evidence type="ECO:0000256" key="12">
    <source>
        <dbReference type="ARBA" id="ARBA00022723"/>
    </source>
</evidence>
<evidence type="ECO:0000256" key="20">
    <source>
        <dbReference type="ARBA" id="ARBA00030929"/>
    </source>
</evidence>
<dbReference type="Gene3D" id="2.40.30.10">
    <property type="entry name" value="Translation factors"/>
    <property type="match status" value="1"/>
</dbReference>
<dbReference type="SUPFAM" id="SSF46458">
    <property type="entry name" value="Globin-like"/>
    <property type="match status" value="1"/>
</dbReference>
<sequence length="400" mass="43433">MISAASRPYIDASVPVLRQHGPAITTTFYANMFKAHPELRKLFNMGNQASGVQQQSLASALFAYAANIDNAAALGPVVSRIVHKHVSVGLTADKYPIVGFHLLGAIKSTLGDAAVEPLMKAWEEAYGSLAKVFIDAEARMYADAGIEPGHLRPMRVTEVVRESENVLSIRFVPQDGGPLPPFKAGQYVSVEAIFDDGFRQLRQYSLSDAQGLDSMRISVKREEGKADIPAGAVSNWLHSKVKVGDILQVSHPFGDFLPDTESDEPVVLLSAGVGITPMIGALNRIALVNPQRRVIFAHAARCAAHHPHQADIAAARARMPHLEVVTFLEQGNESGNNAGTLPGFMDLARLPKWPRGETNVYMCGPLPFMQAQWNALLEDGAPAERLHREVFGPDLLDNLI</sequence>
<evidence type="ECO:0000313" key="28">
    <source>
        <dbReference type="Proteomes" id="UP000180246"/>
    </source>
</evidence>
<evidence type="ECO:0000256" key="19">
    <source>
        <dbReference type="ARBA" id="ARBA00030024"/>
    </source>
</evidence>
<proteinExistence type="inferred from homology"/>
<dbReference type="GO" id="GO:0020037">
    <property type="term" value="F:heme binding"/>
    <property type="evidence" value="ECO:0007669"/>
    <property type="project" value="InterPro"/>
</dbReference>
<reference evidence="27 28" key="1">
    <citation type="submission" date="2014-10" db="EMBL/GenBank/DDBJ databases">
        <authorList>
            <person name="Seo M.-J."/>
            <person name="Seok Y.J."/>
            <person name="Cha I.-T."/>
        </authorList>
    </citation>
    <scope>NUCLEOTIDE SEQUENCE [LARGE SCALE GENOMIC DNA]</scope>
    <source>
        <strain evidence="27 28">NEU</strain>
    </source>
</reference>
<keyword evidence="10 24" id="KW-0561">Oxygen transport</keyword>
<evidence type="ECO:0000256" key="2">
    <source>
        <dbReference type="ARBA" id="ARBA00001974"/>
    </source>
</evidence>
<comment type="similarity">
    <text evidence="4">Belongs to the globin family. Two-domain flavohemoproteins subfamily.</text>
</comment>
<evidence type="ECO:0000256" key="1">
    <source>
        <dbReference type="ARBA" id="ARBA00001970"/>
    </source>
</evidence>
<dbReference type="EC" id="1.14.12.17" evidence="5"/>
<protein>
    <recommendedName>
        <fullName evidence="6">Flavohemoprotein</fullName>
        <ecNumber evidence="5">1.14.12.17</ecNumber>
    </recommendedName>
    <alternativeName>
        <fullName evidence="20">Flavohemoglobin</fullName>
    </alternativeName>
    <alternativeName>
        <fullName evidence="19">Hemoglobin-like protein</fullName>
    </alternativeName>
    <alternativeName>
        <fullName evidence="21">Nitric oxide dioxygenase</fullName>
    </alternativeName>
</protein>